<accession>A0A2A6CLL8</accession>
<protein>
    <submittedName>
        <fullName evidence="1">Uncharacterized protein</fullName>
    </submittedName>
</protein>
<reference evidence="1" key="2">
    <citation type="submission" date="2022-06" db="UniProtKB">
        <authorList>
            <consortium name="EnsemblMetazoa"/>
        </authorList>
    </citation>
    <scope>IDENTIFICATION</scope>
    <source>
        <strain evidence="1">PS312</strain>
    </source>
</reference>
<reference evidence="2" key="1">
    <citation type="journal article" date="2008" name="Nat. Genet.">
        <title>The Pristionchus pacificus genome provides a unique perspective on nematode lifestyle and parasitism.</title>
        <authorList>
            <person name="Dieterich C."/>
            <person name="Clifton S.W."/>
            <person name="Schuster L.N."/>
            <person name="Chinwalla A."/>
            <person name="Delehaunty K."/>
            <person name="Dinkelacker I."/>
            <person name="Fulton L."/>
            <person name="Fulton R."/>
            <person name="Godfrey J."/>
            <person name="Minx P."/>
            <person name="Mitreva M."/>
            <person name="Roeseler W."/>
            <person name="Tian H."/>
            <person name="Witte H."/>
            <person name="Yang S.P."/>
            <person name="Wilson R.K."/>
            <person name="Sommer R.J."/>
        </authorList>
    </citation>
    <scope>NUCLEOTIDE SEQUENCE [LARGE SCALE GENOMIC DNA]</scope>
    <source>
        <strain evidence="2">PS312</strain>
    </source>
</reference>
<dbReference type="Proteomes" id="UP000005239">
    <property type="component" value="Unassembled WGS sequence"/>
</dbReference>
<proteinExistence type="predicted"/>
<dbReference type="EnsemblMetazoa" id="PPA27033.1">
    <property type="protein sequence ID" value="PPA27033.1"/>
    <property type="gene ID" value="WBGene00116587"/>
</dbReference>
<keyword evidence="2" id="KW-1185">Reference proteome</keyword>
<accession>A0A8R1YJQ7</accession>
<evidence type="ECO:0000313" key="2">
    <source>
        <dbReference type="Proteomes" id="UP000005239"/>
    </source>
</evidence>
<dbReference type="AlphaFoldDB" id="A0A2A6CLL8"/>
<name>A0A2A6CLL8_PRIPA</name>
<sequence length="187" mass="21005">MHALPLLASAIAIIGNAVPIDDWKDNQEYARMVKDIGVDNYAAHLGLHGEQKQIFDDLVGSFAKEEISLQELLQKMEKATPAAYRTLSALLEDYRTRVAAVQSEEAREYLLEAERALLDIPLAMTLYKEGLISLEDRNTRIVSAMIQTSFMLLKTRLPARREIVGLFPEAMPYLVVAGVRPHKLLTQ</sequence>
<organism evidence="1 2">
    <name type="scientific">Pristionchus pacificus</name>
    <name type="common">Parasitic nematode worm</name>
    <dbReference type="NCBI Taxonomy" id="54126"/>
    <lineage>
        <taxon>Eukaryota</taxon>
        <taxon>Metazoa</taxon>
        <taxon>Ecdysozoa</taxon>
        <taxon>Nematoda</taxon>
        <taxon>Chromadorea</taxon>
        <taxon>Rhabditida</taxon>
        <taxon>Rhabditina</taxon>
        <taxon>Diplogasteromorpha</taxon>
        <taxon>Diplogasteroidea</taxon>
        <taxon>Neodiplogasteridae</taxon>
        <taxon>Pristionchus</taxon>
    </lineage>
</organism>
<gene>
    <name evidence="1" type="primary">WBGene00116587</name>
</gene>
<evidence type="ECO:0000313" key="1">
    <source>
        <dbReference type="EnsemblMetazoa" id="PPA27033.1"/>
    </source>
</evidence>